<dbReference type="EMBL" id="SSTD01004586">
    <property type="protein sequence ID" value="TYK23199.1"/>
    <property type="molecule type" value="Genomic_DNA"/>
</dbReference>
<dbReference type="Proteomes" id="UP000321947">
    <property type="component" value="Unassembled WGS sequence"/>
</dbReference>
<dbReference type="AlphaFoldDB" id="A0A5D3DIY9"/>
<sequence>MGGILERKLGLLLFSRLRSKILNLHKIKGNIDTEVISDGRGSDDGNEVSAKVTKNGTREDCLENISKYDPSLDLPIAQRKGTKSCTKHSTTNYVSYKNLSPHFRAFTASLDSTTIPKNIHFAFECPEWKTVVMEEIRFKQIPYKEHMETVNRIMRFDWAESINDRKSTSGYCTSVWDNLITWRSKKQEVVVRSSAEDEYKVMSSGICEEIWLQKVLSDLRQDYEVPMKLFCNNKATISIANNPVQHDRTKHLEI</sequence>
<evidence type="ECO:0000313" key="1">
    <source>
        <dbReference type="EMBL" id="TYK23199.1"/>
    </source>
</evidence>
<dbReference type="PANTHER" id="PTHR11439:SF440">
    <property type="entry name" value="INTEGRASE CATALYTIC DOMAIN-CONTAINING PROTEIN"/>
    <property type="match status" value="1"/>
</dbReference>
<accession>A0A5D3DIY9</accession>
<organism evidence="1 2">
    <name type="scientific">Cucumis melo var. makuwa</name>
    <name type="common">Oriental melon</name>
    <dbReference type="NCBI Taxonomy" id="1194695"/>
    <lineage>
        <taxon>Eukaryota</taxon>
        <taxon>Viridiplantae</taxon>
        <taxon>Streptophyta</taxon>
        <taxon>Embryophyta</taxon>
        <taxon>Tracheophyta</taxon>
        <taxon>Spermatophyta</taxon>
        <taxon>Magnoliopsida</taxon>
        <taxon>eudicotyledons</taxon>
        <taxon>Gunneridae</taxon>
        <taxon>Pentapetalae</taxon>
        <taxon>rosids</taxon>
        <taxon>fabids</taxon>
        <taxon>Cucurbitales</taxon>
        <taxon>Cucurbitaceae</taxon>
        <taxon>Benincaseae</taxon>
        <taxon>Cucumis</taxon>
    </lineage>
</organism>
<protein>
    <submittedName>
        <fullName evidence="1">Retrovirus-related Pol polyprotein from transposon TNT 1-94</fullName>
    </submittedName>
</protein>
<dbReference type="PANTHER" id="PTHR11439">
    <property type="entry name" value="GAG-POL-RELATED RETROTRANSPOSON"/>
    <property type="match status" value="1"/>
</dbReference>
<evidence type="ECO:0000313" key="2">
    <source>
        <dbReference type="Proteomes" id="UP000321947"/>
    </source>
</evidence>
<gene>
    <name evidence="1" type="ORF">E5676_scaffold142G002310</name>
</gene>
<comment type="caution">
    <text evidence="1">The sequence shown here is derived from an EMBL/GenBank/DDBJ whole genome shotgun (WGS) entry which is preliminary data.</text>
</comment>
<name>A0A5D3DIY9_CUCMM</name>
<dbReference type="CDD" id="cd09272">
    <property type="entry name" value="RNase_HI_RT_Ty1"/>
    <property type="match status" value="1"/>
</dbReference>
<reference evidence="1 2" key="1">
    <citation type="submission" date="2019-08" db="EMBL/GenBank/DDBJ databases">
        <title>Draft genome sequences of two oriental melons (Cucumis melo L. var makuwa).</title>
        <authorList>
            <person name="Kwon S.-Y."/>
        </authorList>
    </citation>
    <scope>NUCLEOTIDE SEQUENCE [LARGE SCALE GENOMIC DNA]</scope>
    <source>
        <strain evidence="2">cv. Chang Bougi</strain>
        <tissue evidence="1">Leaf</tissue>
    </source>
</reference>
<proteinExistence type="predicted"/>